<gene>
    <name evidence="1" type="ORF">RRG08_003711</name>
</gene>
<dbReference type="Proteomes" id="UP001283361">
    <property type="component" value="Unassembled WGS sequence"/>
</dbReference>
<evidence type="ECO:0000313" key="2">
    <source>
        <dbReference type="Proteomes" id="UP001283361"/>
    </source>
</evidence>
<sequence>MVRWPGWSRDVESYGGHMVEYTSSWWAGATLPKLEELDLAVLQDAKIKLSSIRAKIGRAMSATPYRRHKEPLSPTKIVPSPRVAEALQGMAVSARNSPWATVRKGNMKQRDKNPSVVAGFSQTDEIESRNVKKCDKGHQHKSHLCDPAVPPLQRLHDSQMCLWLTLPPP</sequence>
<protein>
    <submittedName>
        <fullName evidence="1">Uncharacterized protein</fullName>
    </submittedName>
</protein>
<name>A0AAE1AXB9_9GAST</name>
<dbReference type="AlphaFoldDB" id="A0AAE1AXB9"/>
<evidence type="ECO:0000313" key="1">
    <source>
        <dbReference type="EMBL" id="KAK3794562.1"/>
    </source>
</evidence>
<accession>A0AAE1AXB9</accession>
<comment type="caution">
    <text evidence="1">The sequence shown here is derived from an EMBL/GenBank/DDBJ whole genome shotgun (WGS) entry which is preliminary data.</text>
</comment>
<organism evidence="1 2">
    <name type="scientific">Elysia crispata</name>
    <name type="common">lettuce slug</name>
    <dbReference type="NCBI Taxonomy" id="231223"/>
    <lineage>
        <taxon>Eukaryota</taxon>
        <taxon>Metazoa</taxon>
        <taxon>Spiralia</taxon>
        <taxon>Lophotrochozoa</taxon>
        <taxon>Mollusca</taxon>
        <taxon>Gastropoda</taxon>
        <taxon>Heterobranchia</taxon>
        <taxon>Euthyneura</taxon>
        <taxon>Panpulmonata</taxon>
        <taxon>Sacoglossa</taxon>
        <taxon>Placobranchoidea</taxon>
        <taxon>Plakobranchidae</taxon>
        <taxon>Elysia</taxon>
    </lineage>
</organism>
<keyword evidence="2" id="KW-1185">Reference proteome</keyword>
<reference evidence="1" key="1">
    <citation type="journal article" date="2023" name="G3 (Bethesda)">
        <title>A reference genome for the long-term kleptoplast-retaining sea slug Elysia crispata morphotype clarki.</title>
        <authorList>
            <person name="Eastman K.E."/>
            <person name="Pendleton A.L."/>
            <person name="Shaikh M.A."/>
            <person name="Suttiyut T."/>
            <person name="Ogas R."/>
            <person name="Tomko P."/>
            <person name="Gavelis G."/>
            <person name="Widhalm J.R."/>
            <person name="Wisecaver J.H."/>
        </authorList>
    </citation>
    <scope>NUCLEOTIDE SEQUENCE</scope>
    <source>
        <strain evidence="1">ECLA1</strain>
    </source>
</reference>
<dbReference type="EMBL" id="JAWDGP010001105">
    <property type="protein sequence ID" value="KAK3794562.1"/>
    <property type="molecule type" value="Genomic_DNA"/>
</dbReference>
<proteinExistence type="predicted"/>